<name>A0ACB8XI51_ARCLA</name>
<accession>A0ACB8XI51</accession>
<dbReference type="Proteomes" id="UP001055879">
    <property type="component" value="Linkage Group LG17"/>
</dbReference>
<keyword evidence="2" id="KW-1185">Reference proteome</keyword>
<organism evidence="1 2">
    <name type="scientific">Arctium lappa</name>
    <name type="common">Greater burdock</name>
    <name type="synonym">Lappa major</name>
    <dbReference type="NCBI Taxonomy" id="4217"/>
    <lineage>
        <taxon>Eukaryota</taxon>
        <taxon>Viridiplantae</taxon>
        <taxon>Streptophyta</taxon>
        <taxon>Embryophyta</taxon>
        <taxon>Tracheophyta</taxon>
        <taxon>Spermatophyta</taxon>
        <taxon>Magnoliopsida</taxon>
        <taxon>eudicotyledons</taxon>
        <taxon>Gunneridae</taxon>
        <taxon>Pentapetalae</taxon>
        <taxon>asterids</taxon>
        <taxon>campanulids</taxon>
        <taxon>Asterales</taxon>
        <taxon>Asteraceae</taxon>
        <taxon>Carduoideae</taxon>
        <taxon>Cardueae</taxon>
        <taxon>Arctiinae</taxon>
        <taxon>Arctium</taxon>
    </lineage>
</organism>
<protein>
    <submittedName>
        <fullName evidence="1">Uncharacterized protein</fullName>
    </submittedName>
</protein>
<evidence type="ECO:0000313" key="1">
    <source>
        <dbReference type="EMBL" id="KAI3667339.1"/>
    </source>
</evidence>
<reference evidence="2" key="1">
    <citation type="journal article" date="2022" name="Mol. Ecol. Resour.">
        <title>The genomes of chicory, endive, great burdock and yacon provide insights into Asteraceae palaeo-polyploidization history and plant inulin production.</title>
        <authorList>
            <person name="Fan W."/>
            <person name="Wang S."/>
            <person name="Wang H."/>
            <person name="Wang A."/>
            <person name="Jiang F."/>
            <person name="Liu H."/>
            <person name="Zhao H."/>
            <person name="Xu D."/>
            <person name="Zhang Y."/>
        </authorList>
    </citation>
    <scope>NUCLEOTIDE SEQUENCE [LARGE SCALE GENOMIC DNA]</scope>
    <source>
        <strain evidence="2">cv. Niubang</strain>
    </source>
</reference>
<sequence length="169" mass="18066">MEGPSAATAWNNCLNSSSSVAGCRFQEEDSSLLELQVEEEDDCQEWDSEEDGDESSIPSEWSEGEQLEEDGFEVEESVFENTSNRQGGFKGGDEGEGGTGVEEKDSTSGIGNLDLLEKGTEPEGQSNTKEESPEPPKDGRKDEGSGKLAKKGAEPIPKRGVVISETIGT</sequence>
<gene>
    <name evidence="1" type="ORF">L6452_42393</name>
</gene>
<reference evidence="1 2" key="2">
    <citation type="journal article" date="2022" name="Mol. Ecol. Resour.">
        <title>The genomes of chicory, endive, great burdock and yacon provide insights into Asteraceae paleo-polyploidization history and plant inulin production.</title>
        <authorList>
            <person name="Fan W."/>
            <person name="Wang S."/>
            <person name="Wang H."/>
            <person name="Wang A."/>
            <person name="Jiang F."/>
            <person name="Liu H."/>
            <person name="Zhao H."/>
            <person name="Xu D."/>
            <person name="Zhang Y."/>
        </authorList>
    </citation>
    <scope>NUCLEOTIDE SEQUENCE [LARGE SCALE GENOMIC DNA]</scope>
    <source>
        <strain evidence="2">cv. Niubang</strain>
    </source>
</reference>
<comment type="caution">
    <text evidence="1">The sequence shown here is derived from an EMBL/GenBank/DDBJ whole genome shotgun (WGS) entry which is preliminary data.</text>
</comment>
<dbReference type="EMBL" id="CM042063">
    <property type="protein sequence ID" value="KAI3667339.1"/>
    <property type="molecule type" value="Genomic_DNA"/>
</dbReference>
<proteinExistence type="predicted"/>
<evidence type="ECO:0000313" key="2">
    <source>
        <dbReference type="Proteomes" id="UP001055879"/>
    </source>
</evidence>